<evidence type="ECO:0000313" key="1">
    <source>
        <dbReference type="EMBL" id="GFN91117.1"/>
    </source>
</evidence>
<comment type="caution">
    <text evidence="1">The sequence shown here is derived from an EMBL/GenBank/DDBJ whole genome shotgun (WGS) entry which is preliminary data.</text>
</comment>
<evidence type="ECO:0000313" key="2">
    <source>
        <dbReference type="Proteomes" id="UP000735302"/>
    </source>
</evidence>
<organism evidence="1 2">
    <name type="scientific">Plakobranchus ocellatus</name>
    <dbReference type="NCBI Taxonomy" id="259542"/>
    <lineage>
        <taxon>Eukaryota</taxon>
        <taxon>Metazoa</taxon>
        <taxon>Spiralia</taxon>
        <taxon>Lophotrochozoa</taxon>
        <taxon>Mollusca</taxon>
        <taxon>Gastropoda</taxon>
        <taxon>Heterobranchia</taxon>
        <taxon>Euthyneura</taxon>
        <taxon>Panpulmonata</taxon>
        <taxon>Sacoglossa</taxon>
        <taxon>Placobranchoidea</taxon>
        <taxon>Plakobranchidae</taxon>
        <taxon>Plakobranchus</taxon>
    </lineage>
</organism>
<dbReference type="AlphaFoldDB" id="A0AAV3Z9J4"/>
<proteinExistence type="predicted"/>
<name>A0AAV3Z9J4_9GAST</name>
<reference evidence="1 2" key="1">
    <citation type="journal article" date="2021" name="Elife">
        <title>Chloroplast acquisition without the gene transfer in kleptoplastic sea slugs, Plakobranchus ocellatus.</title>
        <authorList>
            <person name="Maeda T."/>
            <person name="Takahashi S."/>
            <person name="Yoshida T."/>
            <person name="Shimamura S."/>
            <person name="Takaki Y."/>
            <person name="Nagai Y."/>
            <person name="Toyoda A."/>
            <person name="Suzuki Y."/>
            <person name="Arimoto A."/>
            <person name="Ishii H."/>
            <person name="Satoh N."/>
            <person name="Nishiyama T."/>
            <person name="Hasebe M."/>
            <person name="Maruyama T."/>
            <person name="Minagawa J."/>
            <person name="Obokata J."/>
            <person name="Shigenobu S."/>
        </authorList>
    </citation>
    <scope>NUCLEOTIDE SEQUENCE [LARGE SCALE GENOMIC DNA]</scope>
</reference>
<keyword evidence="2" id="KW-1185">Reference proteome</keyword>
<dbReference type="Proteomes" id="UP000735302">
    <property type="component" value="Unassembled WGS sequence"/>
</dbReference>
<protein>
    <submittedName>
        <fullName evidence="1">Uncharacterized protein</fullName>
    </submittedName>
</protein>
<accession>A0AAV3Z9J4</accession>
<dbReference type="EMBL" id="BLXT01002089">
    <property type="protein sequence ID" value="GFN91117.1"/>
    <property type="molecule type" value="Genomic_DNA"/>
</dbReference>
<gene>
    <name evidence="1" type="ORF">PoB_001762300</name>
</gene>
<sequence length="87" mass="10315">MDIPLLIYLSVKVHVESRKIERIRRYIGFFGDGHMLRPCSDYPITVSKQLHPEISASWRCHPNKYDEKALHRRSCGQHRPQQLFLTL</sequence>